<comment type="caution">
    <text evidence="5">The sequence shown here is derived from an EMBL/GenBank/DDBJ whole genome shotgun (WGS) entry which is preliminary data.</text>
</comment>
<dbReference type="InterPro" id="IPR050570">
    <property type="entry name" value="Cell_wall_metabolism_enzyme"/>
</dbReference>
<dbReference type="Proteomes" id="UP000003277">
    <property type="component" value="Unassembled WGS sequence"/>
</dbReference>
<dbReference type="MEROPS" id="M23.009"/>
<dbReference type="eggNOG" id="COG0739">
    <property type="taxonomic scope" value="Bacteria"/>
</dbReference>
<dbReference type="Gene3D" id="2.70.70.10">
    <property type="entry name" value="Glucose Permease (Domain IIA)"/>
    <property type="match status" value="1"/>
</dbReference>
<evidence type="ECO:0000256" key="2">
    <source>
        <dbReference type="SAM" id="MobiDB-lite"/>
    </source>
</evidence>
<keyword evidence="6" id="KW-1185">Reference proteome</keyword>
<feature type="coiled-coil region" evidence="1">
    <location>
        <begin position="49"/>
        <end position="83"/>
    </location>
</feature>
<organism evidence="5 6">
    <name type="scientific">Dialister succinatiphilus YIT 11850</name>
    <dbReference type="NCBI Taxonomy" id="742743"/>
    <lineage>
        <taxon>Bacteria</taxon>
        <taxon>Bacillati</taxon>
        <taxon>Bacillota</taxon>
        <taxon>Negativicutes</taxon>
        <taxon>Veillonellales</taxon>
        <taxon>Veillonellaceae</taxon>
        <taxon>Dialister</taxon>
    </lineage>
</organism>
<feature type="domain" description="M23ase beta-sheet core" evidence="4">
    <location>
        <begin position="215"/>
        <end position="309"/>
    </location>
</feature>
<dbReference type="GO" id="GO:0004222">
    <property type="term" value="F:metalloendopeptidase activity"/>
    <property type="evidence" value="ECO:0007669"/>
    <property type="project" value="TreeGrafter"/>
</dbReference>
<dbReference type="EMBL" id="ADLT01000029">
    <property type="protein sequence ID" value="EHO63053.1"/>
    <property type="molecule type" value="Genomic_DNA"/>
</dbReference>
<dbReference type="OrthoDB" id="9809488at2"/>
<evidence type="ECO:0000313" key="5">
    <source>
        <dbReference type="EMBL" id="EHO63053.1"/>
    </source>
</evidence>
<protein>
    <recommendedName>
        <fullName evidence="4">M23ase beta-sheet core domain-containing protein</fullName>
    </recommendedName>
</protein>
<keyword evidence="3" id="KW-1133">Transmembrane helix</keyword>
<evidence type="ECO:0000256" key="3">
    <source>
        <dbReference type="SAM" id="Phobius"/>
    </source>
</evidence>
<keyword evidence="3" id="KW-0812">Transmembrane</keyword>
<evidence type="ECO:0000313" key="6">
    <source>
        <dbReference type="Proteomes" id="UP000003277"/>
    </source>
</evidence>
<accession>H1D0A2</accession>
<feature type="region of interest" description="Disordered" evidence="2">
    <location>
        <begin position="95"/>
        <end position="144"/>
    </location>
</feature>
<dbReference type="PATRIC" id="fig|742743.3.peg.1060"/>
<dbReference type="STRING" id="742743.HMPREF9453_01040"/>
<feature type="transmembrane region" description="Helical" evidence="3">
    <location>
        <begin position="26"/>
        <end position="47"/>
    </location>
</feature>
<dbReference type="PANTHER" id="PTHR21666:SF270">
    <property type="entry name" value="MUREIN HYDROLASE ACTIVATOR ENVC"/>
    <property type="match status" value="1"/>
</dbReference>
<dbReference type="PANTHER" id="PTHR21666">
    <property type="entry name" value="PEPTIDASE-RELATED"/>
    <property type="match status" value="1"/>
</dbReference>
<dbReference type="AlphaFoldDB" id="H1D0A2"/>
<feature type="compositionally biased region" description="Basic and acidic residues" evidence="2">
    <location>
        <begin position="118"/>
        <end position="131"/>
    </location>
</feature>
<dbReference type="SUPFAM" id="SSF51261">
    <property type="entry name" value="Duplicated hybrid motif"/>
    <property type="match status" value="1"/>
</dbReference>
<dbReference type="FunFam" id="2.70.70.10:FF:000006">
    <property type="entry name" value="M23 family peptidase"/>
    <property type="match status" value="1"/>
</dbReference>
<reference evidence="5 6" key="1">
    <citation type="submission" date="2011-11" db="EMBL/GenBank/DDBJ databases">
        <title>The Genome Sequence of Dialister succinatiphilus YIT 11850.</title>
        <authorList>
            <consortium name="The Broad Institute Genome Sequencing Platform"/>
            <person name="Earl A."/>
            <person name="Ward D."/>
            <person name="Feldgarden M."/>
            <person name="Gevers D."/>
            <person name="Morotomi M."/>
            <person name="Young S.K."/>
            <person name="Zeng Q."/>
            <person name="Gargeya S."/>
            <person name="Fitzgerald M."/>
            <person name="Haas B."/>
            <person name="Abouelleil A."/>
            <person name="Alvarado L."/>
            <person name="Arachchi H.M."/>
            <person name="Berlin A."/>
            <person name="Brown A."/>
            <person name="Chapman S.B."/>
            <person name="Dunbar C."/>
            <person name="Gearin G."/>
            <person name="Goldberg J."/>
            <person name="Griggs A."/>
            <person name="Gujja S."/>
            <person name="Heiman D."/>
            <person name="Howarth C."/>
            <person name="Lui A."/>
            <person name="MacDonald P.J.P."/>
            <person name="Montmayeur A."/>
            <person name="Murphy C."/>
            <person name="Neiman D."/>
            <person name="Pearson M."/>
            <person name="Priest M."/>
            <person name="Roberts A."/>
            <person name="Saif S."/>
            <person name="Shea T."/>
            <person name="Sisk P."/>
            <person name="Stolte C."/>
            <person name="Sykes S."/>
            <person name="Wortman J."/>
            <person name="Nusbaum C."/>
            <person name="Birren B."/>
        </authorList>
    </citation>
    <scope>NUCLEOTIDE SEQUENCE [LARGE SCALE GENOMIC DNA]</scope>
    <source>
        <strain evidence="5 6">YIT 11850</strain>
    </source>
</reference>
<keyword evidence="1" id="KW-0175">Coiled coil</keyword>
<evidence type="ECO:0000259" key="4">
    <source>
        <dbReference type="Pfam" id="PF01551"/>
    </source>
</evidence>
<name>H1D0A2_9FIRM</name>
<dbReference type="Pfam" id="PF01551">
    <property type="entry name" value="Peptidase_M23"/>
    <property type="match status" value="1"/>
</dbReference>
<dbReference type="HOGENOM" id="CLU_029425_2_0_9"/>
<dbReference type="InterPro" id="IPR016047">
    <property type="entry name" value="M23ase_b-sheet_dom"/>
</dbReference>
<dbReference type="InterPro" id="IPR011055">
    <property type="entry name" value="Dup_hybrid_motif"/>
</dbReference>
<evidence type="ECO:0000256" key="1">
    <source>
        <dbReference type="SAM" id="Coils"/>
    </source>
</evidence>
<dbReference type="RefSeq" id="WP_008859535.1">
    <property type="nucleotide sequence ID" value="NZ_JH591187.1"/>
</dbReference>
<proteinExistence type="predicted"/>
<gene>
    <name evidence="5" type="ORF">HMPREF9453_01040</name>
</gene>
<keyword evidence="3" id="KW-0472">Membrane</keyword>
<dbReference type="CDD" id="cd12797">
    <property type="entry name" value="M23_peptidase"/>
    <property type="match status" value="1"/>
</dbReference>
<sequence length="317" mass="33655">MKKTLNKDTGEVTFSFTDKEIKKLKILSLAGAAVFVLSLGTAVYAAVSMNSLKSENELYKNQLKMAEEKMNALSDKTKTIEKLSSQLQDMIKANNNGAGQNISASGEGGQGGASTVPDKARDVKASEHDNGAEDGDSEISTPGQLLSSMRKLDKRLDSQIKTMIVLREKLINETYGMQAPLLHTSSTTPDMWPVKGTISSTYGFRSSPGGIGSTYHEGIDIAVDYGSPIEATASGVVTQAGWVGGYGNLVEIKHDGGLVTRYGHNSALLVSVGQQVEQGTVIALAGSTGNSTGPHCHYEVRINGDAVDPTYFLPGNY</sequence>